<organism evidence="1 2">
    <name type="scientific">Photobacterium profundum 3TCK</name>
    <dbReference type="NCBI Taxonomy" id="314280"/>
    <lineage>
        <taxon>Bacteria</taxon>
        <taxon>Pseudomonadati</taxon>
        <taxon>Pseudomonadota</taxon>
        <taxon>Gammaproteobacteria</taxon>
        <taxon>Vibrionales</taxon>
        <taxon>Vibrionaceae</taxon>
        <taxon>Photobacterium</taxon>
    </lineage>
</organism>
<dbReference type="EMBL" id="AAPH01000062">
    <property type="protein sequence ID" value="EAS40397.1"/>
    <property type="molecule type" value="Genomic_DNA"/>
</dbReference>
<dbReference type="AlphaFoldDB" id="Q1YVT8"/>
<accession>Q1YVT8</accession>
<dbReference type="RefSeq" id="WP_006231890.1">
    <property type="nucleotide sequence ID" value="NZ_CH724135.1"/>
</dbReference>
<sequence length="88" mass="10099">MDVNEISSWMILLLEKDGCIYQDDVVDKLVKSSSEGLLRENSDGNLVLNRVLLNTFKKLTETNVVWVNAGKYWRFRVPEDEPGRNARG</sequence>
<evidence type="ECO:0000313" key="2">
    <source>
        <dbReference type="Proteomes" id="UP000003789"/>
    </source>
</evidence>
<dbReference type="InterPro" id="IPR054228">
    <property type="entry name" value="DUF6953"/>
</dbReference>
<dbReference type="HOGENOM" id="CLU_171057_0_0_6"/>
<comment type="caution">
    <text evidence="1">The sequence shown here is derived from an EMBL/GenBank/DDBJ whole genome shotgun (WGS) entry which is preliminary data.</text>
</comment>
<protein>
    <submittedName>
        <fullName evidence="1">Uncharacterized protein</fullName>
    </submittedName>
</protein>
<dbReference type="OrthoDB" id="9154091at2"/>
<proteinExistence type="predicted"/>
<reference evidence="1 2" key="1">
    <citation type="submission" date="2006-03" db="EMBL/GenBank/DDBJ databases">
        <authorList>
            <person name="Bartlett D.H."/>
            <person name="Valle G."/>
            <person name="Lauro F.M."/>
            <person name="Vezzi A."/>
            <person name="Simonato F."/>
            <person name="Eloe E."/>
            <person name="Vitulo N."/>
            <person name="Stratton T.K."/>
            <person name="D'angelo M."/>
            <person name="Ferriera S."/>
            <person name="Johnson J."/>
            <person name="Kravitz S."/>
            <person name="Beeson K."/>
            <person name="Sutton G."/>
            <person name="Rogers Y."/>
            <person name="Friedman R."/>
            <person name="Frazier M."/>
            <person name="Venter J.C."/>
        </authorList>
    </citation>
    <scope>NUCLEOTIDE SEQUENCE [LARGE SCALE GENOMIC DNA]</scope>
    <source>
        <strain evidence="1 2">3TCK</strain>
    </source>
</reference>
<name>Q1YVT8_9GAMM</name>
<evidence type="ECO:0000313" key="1">
    <source>
        <dbReference type="EMBL" id="EAS40397.1"/>
    </source>
</evidence>
<dbReference type="Pfam" id="PF22266">
    <property type="entry name" value="DUF6953"/>
    <property type="match status" value="1"/>
</dbReference>
<gene>
    <name evidence="1" type="ORF">P3TCK_19880</name>
</gene>
<dbReference type="Proteomes" id="UP000003789">
    <property type="component" value="Unassembled WGS sequence"/>
</dbReference>